<gene>
    <name evidence="1" type="ORF">DEIGR_100625</name>
</gene>
<dbReference type="OrthoDB" id="70354at2"/>
<evidence type="ECO:0000313" key="1">
    <source>
        <dbReference type="EMBL" id="GAQ20598.1"/>
    </source>
</evidence>
<protein>
    <submittedName>
        <fullName evidence="1">Uncharacterized protein</fullName>
    </submittedName>
</protein>
<keyword evidence="2" id="KW-1185">Reference proteome</keyword>
<dbReference type="EMBL" id="BCMS01000001">
    <property type="protein sequence ID" value="GAQ20598.1"/>
    <property type="molecule type" value="Genomic_DNA"/>
</dbReference>
<sequence length="169" mass="17932">MTSPHPTPHAPDALTPDPTAAALTWAAEAYLAHTHPRAPLRLDRVTLSGVTYACAPDPAALRLNRALAEDVVMVALAAREAAALIGTPAPSAGRDARMLLDCALTDPDERETLDAYLSVLQGRARARLRRAWSEVQVIAAGLRKHGELDAAQVAHRVACAQGIRATLLN</sequence>
<evidence type="ECO:0000313" key="2">
    <source>
        <dbReference type="Proteomes" id="UP000056209"/>
    </source>
</evidence>
<dbReference type="Proteomes" id="UP000056209">
    <property type="component" value="Unassembled WGS sequence"/>
</dbReference>
<dbReference type="RefSeq" id="WP_058975172.1">
    <property type="nucleotide sequence ID" value="NZ_BCMS01000001.1"/>
</dbReference>
<comment type="caution">
    <text evidence="1">The sequence shown here is derived from an EMBL/GenBank/DDBJ whole genome shotgun (WGS) entry which is preliminary data.</text>
</comment>
<dbReference type="AlphaFoldDB" id="A0A100HH23"/>
<proteinExistence type="predicted"/>
<reference evidence="2" key="1">
    <citation type="submission" date="2015-11" db="EMBL/GenBank/DDBJ databases">
        <title>Draft Genome Sequence of the Radioresistant Bacterium Deinococcus grandis, Isolated from Freshwater Fish in Japan.</title>
        <authorList>
            <person name="Satoh K."/>
            <person name="Onodera T."/>
            <person name="Omoso K."/>
            <person name="Takeda-Yano K."/>
            <person name="Katayama T."/>
            <person name="Oono Y."/>
            <person name="Narumi I."/>
        </authorList>
    </citation>
    <scope>NUCLEOTIDE SEQUENCE [LARGE SCALE GENOMIC DNA]</scope>
    <source>
        <strain evidence="2">ATCC 43672</strain>
    </source>
</reference>
<accession>A0A100HH23</accession>
<organism evidence="1 2">
    <name type="scientific">Deinococcus grandis</name>
    <dbReference type="NCBI Taxonomy" id="57498"/>
    <lineage>
        <taxon>Bacteria</taxon>
        <taxon>Thermotogati</taxon>
        <taxon>Deinococcota</taxon>
        <taxon>Deinococci</taxon>
        <taxon>Deinococcales</taxon>
        <taxon>Deinococcaceae</taxon>
        <taxon>Deinococcus</taxon>
    </lineage>
</organism>
<name>A0A100HH23_9DEIO</name>